<proteinExistence type="predicted"/>
<feature type="region of interest" description="Disordered" evidence="1">
    <location>
        <begin position="1"/>
        <end position="26"/>
    </location>
</feature>
<dbReference type="GO" id="GO:0006272">
    <property type="term" value="P:leading strand elongation"/>
    <property type="evidence" value="ECO:0007669"/>
    <property type="project" value="TreeGrafter"/>
</dbReference>
<dbReference type="Pfam" id="PF12254">
    <property type="entry name" value="DNA_pol_alpha_N"/>
    <property type="match status" value="1"/>
</dbReference>
<gene>
    <name evidence="3" type="ORF">NCGR_LOCUS22550</name>
</gene>
<accession>A0A811NY49</accession>
<dbReference type="AlphaFoldDB" id="A0A811NY49"/>
<dbReference type="GO" id="GO:1902975">
    <property type="term" value="P:mitotic DNA replication initiation"/>
    <property type="evidence" value="ECO:0007669"/>
    <property type="project" value="TreeGrafter"/>
</dbReference>
<sequence>MACTPTDAAGSGCSRRTRTRGTEASGRTAVLEQLRAVRKGEIRASDAIQVKVDALIYDTVPEEYNALVARRRKEAGEFIIDNDGLGYVEDGRRTRTRTRTRGAEASRRTAVLHQLRAVRRGEIRDAIQEYNALFARRRKEAGELIIDDDGLGYVEDGRCTRSRGTEASRRTAVLQQLRAVRNGEIHASDAIQQISSMFTSSVFQRPGSDRAKSLALAADSIVDDVIAEFAPDEDDHEERRRRVGRVIVDAEMVRSNNGNDKVVELKNDAEMETNLDEISGMMYYSSKNLQF</sequence>
<dbReference type="Proteomes" id="UP000604825">
    <property type="component" value="Unassembled WGS sequence"/>
</dbReference>
<dbReference type="GO" id="GO:0003682">
    <property type="term" value="F:chromatin binding"/>
    <property type="evidence" value="ECO:0007669"/>
    <property type="project" value="TreeGrafter"/>
</dbReference>
<dbReference type="PANTHER" id="PTHR45861">
    <property type="entry name" value="DNA POLYMERASE ALPHA CATALYTIC SUBUNIT"/>
    <property type="match status" value="1"/>
</dbReference>
<comment type="caution">
    <text evidence="3">The sequence shown here is derived from an EMBL/GenBank/DDBJ whole genome shotgun (WGS) entry which is preliminary data.</text>
</comment>
<dbReference type="GO" id="GO:0006273">
    <property type="term" value="P:lagging strand elongation"/>
    <property type="evidence" value="ECO:0007669"/>
    <property type="project" value="TreeGrafter"/>
</dbReference>
<keyword evidence="4" id="KW-1185">Reference proteome</keyword>
<evidence type="ECO:0000313" key="4">
    <source>
        <dbReference type="Proteomes" id="UP000604825"/>
    </source>
</evidence>
<dbReference type="InterPro" id="IPR024647">
    <property type="entry name" value="DNA_pol_a_cat_su_N"/>
</dbReference>
<dbReference type="EMBL" id="CAJGYO010000005">
    <property type="protein sequence ID" value="CAD6233068.1"/>
    <property type="molecule type" value="Genomic_DNA"/>
</dbReference>
<dbReference type="OrthoDB" id="6755010at2759"/>
<feature type="domain" description="DNA polymerase alpha catalytic subunit N-terminal" evidence="2">
    <location>
        <begin position="31"/>
        <end position="92"/>
    </location>
</feature>
<evidence type="ECO:0000256" key="1">
    <source>
        <dbReference type="SAM" id="MobiDB-lite"/>
    </source>
</evidence>
<dbReference type="GO" id="GO:0003688">
    <property type="term" value="F:DNA replication origin binding"/>
    <property type="evidence" value="ECO:0007669"/>
    <property type="project" value="TreeGrafter"/>
</dbReference>
<protein>
    <recommendedName>
        <fullName evidence="2">DNA polymerase alpha catalytic subunit N-terminal domain-containing protein</fullName>
    </recommendedName>
</protein>
<dbReference type="PANTHER" id="PTHR45861:SF1">
    <property type="entry name" value="DNA POLYMERASE ALPHA CATALYTIC SUBUNIT"/>
    <property type="match status" value="1"/>
</dbReference>
<dbReference type="GO" id="GO:0005658">
    <property type="term" value="C:alpha DNA polymerase:primase complex"/>
    <property type="evidence" value="ECO:0007669"/>
    <property type="project" value="TreeGrafter"/>
</dbReference>
<name>A0A811NY49_9POAL</name>
<organism evidence="3 4">
    <name type="scientific">Miscanthus lutarioriparius</name>
    <dbReference type="NCBI Taxonomy" id="422564"/>
    <lineage>
        <taxon>Eukaryota</taxon>
        <taxon>Viridiplantae</taxon>
        <taxon>Streptophyta</taxon>
        <taxon>Embryophyta</taxon>
        <taxon>Tracheophyta</taxon>
        <taxon>Spermatophyta</taxon>
        <taxon>Magnoliopsida</taxon>
        <taxon>Liliopsida</taxon>
        <taxon>Poales</taxon>
        <taxon>Poaceae</taxon>
        <taxon>PACMAD clade</taxon>
        <taxon>Panicoideae</taxon>
        <taxon>Andropogonodae</taxon>
        <taxon>Andropogoneae</taxon>
        <taxon>Saccharinae</taxon>
        <taxon>Miscanthus</taxon>
    </lineage>
</organism>
<reference evidence="3" key="1">
    <citation type="submission" date="2020-10" db="EMBL/GenBank/DDBJ databases">
        <authorList>
            <person name="Han B."/>
            <person name="Lu T."/>
            <person name="Zhao Q."/>
            <person name="Huang X."/>
            <person name="Zhao Y."/>
        </authorList>
    </citation>
    <scope>NUCLEOTIDE SEQUENCE</scope>
</reference>
<evidence type="ECO:0000313" key="3">
    <source>
        <dbReference type="EMBL" id="CAD6233068.1"/>
    </source>
</evidence>
<evidence type="ECO:0000259" key="2">
    <source>
        <dbReference type="Pfam" id="PF12254"/>
    </source>
</evidence>
<dbReference type="GO" id="GO:0003887">
    <property type="term" value="F:DNA-directed DNA polymerase activity"/>
    <property type="evidence" value="ECO:0007669"/>
    <property type="project" value="TreeGrafter"/>
</dbReference>
<dbReference type="GO" id="GO:0003697">
    <property type="term" value="F:single-stranded DNA binding"/>
    <property type="evidence" value="ECO:0007669"/>
    <property type="project" value="TreeGrafter"/>
</dbReference>